<evidence type="ECO:0008006" key="3">
    <source>
        <dbReference type="Google" id="ProtNLM"/>
    </source>
</evidence>
<dbReference type="AlphaFoldDB" id="A0A5C1QIX6"/>
<proteinExistence type="predicted"/>
<dbReference type="PANTHER" id="PTHR40050">
    <property type="entry name" value="INNER SPORE COAT PROTEIN H"/>
    <property type="match status" value="1"/>
</dbReference>
<dbReference type="PROSITE" id="PS51257">
    <property type="entry name" value="PROKAR_LIPOPROTEIN"/>
    <property type="match status" value="1"/>
</dbReference>
<dbReference type="InterPro" id="IPR014867">
    <property type="entry name" value="Spore_coat_CotH_CotH2/3/7"/>
</dbReference>
<reference evidence="1 2" key="1">
    <citation type="submission" date="2019-02" db="EMBL/GenBank/DDBJ databases">
        <title>Complete Genome Sequence and Methylome Analysis of free living Spirochaetas.</title>
        <authorList>
            <person name="Fomenkov A."/>
            <person name="Dubinina G."/>
            <person name="Leshcheva N."/>
            <person name="Mikheeva N."/>
            <person name="Grabovich M."/>
            <person name="Vincze T."/>
            <person name="Roberts R.J."/>
        </authorList>
    </citation>
    <scope>NUCLEOTIDE SEQUENCE [LARGE SCALE GENOMIC DNA]</scope>
    <source>
        <strain evidence="1 2">K2</strain>
    </source>
</reference>
<evidence type="ECO:0000313" key="1">
    <source>
        <dbReference type="EMBL" id="QEN07000.1"/>
    </source>
</evidence>
<organism evidence="1 2">
    <name type="scientific">Oceanispirochaeta crateris</name>
    <dbReference type="NCBI Taxonomy" id="2518645"/>
    <lineage>
        <taxon>Bacteria</taxon>
        <taxon>Pseudomonadati</taxon>
        <taxon>Spirochaetota</taxon>
        <taxon>Spirochaetia</taxon>
        <taxon>Spirochaetales</taxon>
        <taxon>Spirochaetaceae</taxon>
        <taxon>Oceanispirochaeta</taxon>
    </lineage>
</organism>
<dbReference type="Proteomes" id="UP000324209">
    <property type="component" value="Chromosome"/>
</dbReference>
<dbReference type="RefSeq" id="WP_149485082.1">
    <property type="nucleotide sequence ID" value="NZ_CP036150.1"/>
</dbReference>
<dbReference type="PANTHER" id="PTHR40050:SF1">
    <property type="entry name" value="INNER SPORE COAT PROTEIN H"/>
    <property type="match status" value="1"/>
</dbReference>
<sequence length="371" mass="42597">MGHQLRNKTLGFTACLILSLASCGEFVGILPDEDGVETGLPSVKITLAPDEMSDLYDSVTMNIEALCGYEMDGARGRGEINVRGFTSRMNPKKSFTLLLEDEETKIALDAGGDPWMSYNLIMYAYEQVGLPAPQLSPASLFFNGEYMGYYNRLPLYDSSVDDFYGEKGELFKIRVFDIGQDVPVQSMSEKKYPDDDDFSTLNLLLVNAAHMSTVEWVTWIEENVDLESVARYMVVRDFFGSADTYNTNFYIYAGDYYRILPWDNDHYYRYESIGGDNLLTSRMLESPLFQQQYKSVFNKYFLQSSEHNIIDSLKTYLETLYTDLEQAVDLEPVFYLESENFDGERDFILSFLDNRADTILADPEWNDFFDE</sequence>
<accession>A0A5C1QIX6</accession>
<dbReference type="KEGG" id="ock:EXM22_02990"/>
<name>A0A5C1QIX6_9SPIO</name>
<dbReference type="OrthoDB" id="3235126at2"/>
<gene>
    <name evidence="1" type="ORF">EXM22_02990</name>
</gene>
<keyword evidence="2" id="KW-1185">Reference proteome</keyword>
<protein>
    <recommendedName>
        <fullName evidence="3">Spore coat protein CotH</fullName>
    </recommendedName>
</protein>
<dbReference type="EMBL" id="CP036150">
    <property type="protein sequence ID" value="QEN07000.1"/>
    <property type="molecule type" value="Genomic_DNA"/>
</dbReference>
<evidence type="ECO:0000313" key="2">
    <source>
        <dbReference type="Proteomes" id="UP000324209"/>
    </source>
</evidence>
<dbReference type="Pfam" id="PF08757">
    <property type="entry name" value="CotH"/>
    <property type="match status" value="1"/>
</dbReference>